<dbReference type="Proteomes" id="UP000531559">
    <property type="component" value="Unassembled WGS sequence"/>
</dbReference>
<feature type="domain" description="DUF4587" evidence="2">
    <location>
        <begin position="7"/>
        <end position="67"/>
    </location>
</feature>
<evidence type="ECO:0000256" key="1">
    <source>
        <dbReference type="SAM" id="MobiDB-lite"/>
    </source>
</evidence>
<protein>
    <submittedName>
        <fullName evidence="3">PRR29 protein</fullName>
    </submittedName>
</protein>
<comment type="caution">
    <text evidence="3">The sequence shown here is derived from an EMBL/GenBank/DDBJ whole genome shotgun (WGS) entry which is preliminary data.</text>
</comment>
<name>A0A7K7WRH8_9AVES</name>
<dbReference type="InterPro" id="IPR027904">
    <property type="entry name" value="DUF4587"/>
</dbReference>
<dbReference type="InterPro" id="IPR038915">
    <property type="entry name" value="PRR29-like"/>
</dbReference>
<organism evidence="3 4">
    <name type="scientific">Nothocercus julius</name>
    <dbReference type="NCBI Taxonomy" id="2585813"/>
    <lineage>
        <taxon>Eukaryota</taxon>
        <taxon>Metazoa</taxon>
        <taxon>Chordata</taxon>
        <taxon>Craniata</taxon>
        <taxon>Vertebrata</taxon>
        <taxon>Euteleostomi</taxon>
        <taxon>Archelosauria</taxon>
        <taxon>Archosauria</taxon>
        <taxon>Dinosauria</taxon>
        <taxon>Saurischia</taxon>
        <taxon>Theropoda</taxon>
        <taxon>Coelurosauria</taxon>
        <taxon>Aves</taxon>
        <taxon>Palaeognathae</taxon>
        <taxon>Tinamiformes</taxon>
        <taxon>Tinamidae</taxon>
        <taxon>Nothocercus</taxon>
    </lineage>
</organism>
<keyword evidence="4" id="KW-1185">Reference proteome</keyword>
<dbReference type="EMBL" id="VZSV01000320">
    <property type="protein sequence ID" value="NXA55856.1"/>
    <property type="molecule type" value="Genomic_DNA"/>
</dbReference>
<feature type="non-terminal residue" evidence="3">
    <location>
        <position position="1"/>
    </location>
</feature>
<accession>A0A7K7WRH8</accession>
<feature type="non-terminal residue" evidence="3">
    <location>
        <position position="129"/>
    </location>
</feature>
<gene>
    <name evidence="3" type="primary">Prr29</name>
    <name evidence="3" type="ORF">NOTJUL_R14610</name>
</gene>
<dbReference type="PANTHER" id="PTHR28604:SF1">
    <property type="entry name" value="PROLINE-RICH PROTEIN 29"/>
    <property type="match status" value="1"/>
</dbReference>
<sequence length="129" mass="13455">RAPCSPTDLIELMMIQNSQMHQVVINSLALSALMSFGLGPSPYSAQMTAVPWHTDGEEEAVVFHHYYVPYLGSSALVAWPVPAPAQAQGPAAVRYLGSVSAAKDEEIAVPPPPPPSATGTVGAHVPPAS</sequence>
<dbReference type="Pfam" id="PF15248">
    <property type="entry name" value="DUF4587"/>
    <property type="match status" value="1"/>
</dbReference>
<proteinExistence type="predicted"/>
<evidence type="ECO:0000313" key="3">
    <source>
        <dbReference type="EMBL" id="NXA55856.1"/>
    </source>
</evidence>
<dbReference type="OrthoDB" id="8962708at2759"/>
<reference evidence="3 4" key="1">
    <citation type="submission" date="2019-09" db="EMBL/GenBank/DDBJ databases">
        <title>Bird 10,000 Genomes (B10K) Project - Family phase.</title>
        <authorList>
            <person name="Zhang G."/>
        </authorList>
    </citation>
    <scope>NUCLEOTIDE SEQUENCE [LARGE SCALE GENOMIC DNA]</scope>
    <source>
        <strain evidence="3">B10K-MSB-01</strain>
    </source>
</reference>
<dbReference type="PANTHER" id="PTHR28604">
    <property type="match status" value="1"/>
</dbReference>
<feature type="region of interest" description="Disordered" evidence="1">
    <location>
        <begin position="104"/>
        <end position="129"/>
    </location>
</feature>
<evidence type="ECO:0000313" key="4">
    <source>
        <dbReference type="Proteomes" id="UP000531559"/>
    </source>
</evidence>
<dbReference type="AlphaFoldDB" id="A0A7K7WRH8"/>
<evidence type="ECO:0000259" key="2">
    <source>
        <dbReference type="Pfam" id="PF15248"/>
    </source>
</evidence>